<evidence type="ECO:0000313" key="2">
    <source>
        <dbReference type="Proteomes" id="UP000192591"/>
    </source>
</evidence>
<dbReference type="EMBL" id="MWIH01000006">
    <property type="protein sequence ID" value="OQO91054.1"/>
    <property type="molecule type" value="Genomic_DNA"/>
</dbReference>
<dbReference type="Pfam" id="PF10824">
    <property type="entry name" value="T7SS_ESX_EspC"/>
    <property type="match status" value="1"/>
</dbReference>
<evidence type="ECO:0000313" key="1">
    <source>
        <dbReference type="EMBL" id="OQO91054.1"/>
    </source>
</evidence>
<gene>
    <name evidence="1" type="ORF">B1813_16305</name>
</gene>
<dbReference type="GO" id="GO:0009306">
    <property type="term" value="P:protein secretion"/>
    <property type="evidence" value="ECO:0007669"/>
    <property type="project" value="InterPro"/>
</dbReference>
<dbReference type="STRING" id="1962155.B1813_16305"/>
<proteinExistence type="predicted"/>
<accession>A0A1V9A277</accession>
<sequence length="113" mass="12311">MSGFNVNPDALEAYSEKLAGDKAAVTDVSGLVREADVGDESWGIVGLFVKQSYSEMLGDLTSLMSDMENGLQSASDKFRAAAGRYRSTDEAHQRVLRDIARELHSTAIRDIRA</sequence>
<reference evidence="1 2" key="1">
    <citation type="submission" date="2017-02" db="EMBL/GenBank/DDBJ databases">
        <title>Draft genome of Saccharomonospora sp. 154.</title>
        <authorList>
            <person name="Alonso-Carmona G.S."/>
            <person name="De La Haba R."/>
            <person name="Vera-Gargallo B."/>
            <person name="Sandoval-Trujillo A.H."/>
            <person name="Ramirez-Duran N."/>
            <person name="Ventosa A."/>
        </authorList>
    </citation>
    <scope>NUCLEOTIDE SEQUENCE [LARGE SCALE GENOMIC DNA]</scope>
    <source>
        <strain evidence="1 2">LRS4.154</strain>
    </source>
</reference>
<dbReference type="AlphaFoldDB" id="A0A1V9A277"/>
<comment type="caution">
    <text evidence="1">The sequence shown here is derived from an EMBL/GenBank/DDBJ whole genome shotgun (WGS) entry which is preliminary data.</text>
</comment>
<organism evidence="1 2">
    <name type="scientific">Saccharomonospora piscinae</name>
    <dbReference type="NCBI Taxonomy" id="687388"/>
    <lineage>
        <taxon>Bacteria</taxon>
        <taxon>Bacillati</taxon>
        <taxon>Actinomycetota</taxon>
        <taxon>Actinomycetes</taxon>
        <taxon>Pseudonocardiales</taxon>
        <taxon>Pseudonocardiaceae</taxon>
        <taxon>Saccharomonospora</taxon>
    </lineage>
</organism>
<dbReference type="InterPro" id="IPR022536">
    <property type="entry name" value="EspC"/>
</dbReference>
<dbReference type="RefSeq" id="WP_081193292.1">
    <property type="nucleotide sequence ID" value="NZ_MWIH01000006.1"/>
</dbReference>
<name>A0A1V9A277_SACPI</name>
<dbReference type="Proteomes" id="UP000192591">
    <property type="component" value="Unassembled WGS sequence"/>
</dbReference>
<protein>
    <recommendedName>
        <fullName evidence="3">Excreted virulence factor EspC, type VII ESX diderm</fullName>
    </recommendedName>
</protein>
<evidence type="ECO:0008006" key="3">
    <source>
        <dbReference type="Google" id="ProtNLM"/>
    </source>
</evidence>
<keyword evidence="2" id="KW-1185">Reference proteome</keyword>